<sequence length="51" mass="5825">MTRWDIETSWGREQRKTTGGTGPCRGGHSVVTLSPEKPQRCDLRRKAVLRE</sequence>
<proteinExistence type="predicted"/>
<feature type="region of interest" description="Disordered" evidence="1">
    <location>
        <begin position="1"/>
        <end position="51"/>
    </location>
</feature>
<dbReference type="EMBL" id="DS999641">
    <property type="protein sequence ID" value="EFE67916.2"/>
    <property type="molecule type" value="Genomic_DNA"/>
</dbReference>
<gene>
    <name evidence="2" type="ORF">SSFG_03162</name>
</gene>
<evidence type="ECO:0000313" key="2">
    <source>
        <dbReference type="EMBL" id="EFE67916.2"/>
    </source>
</evidence>
<name>D6A6E5_STRV1</name>
<dbReference type="AlphaFoldDB" id="D6A6E5"/>
<protein>
    <submittedName>
        <fullName evidence="2">Predicted protein</fullName>
    </submittedName>
</protein>
<feature type="compositionally biased region" description="Basic and acidic residues" evidence="1">
    <location>
        <begin position="37"/>
        <end position="51"/>
    </location>
</feature>
<feature type="compositionally biased region" description="Basic and acidic residues" evidence="1">
    <location>
        <begin position="1"/>
        <end position="16"/>
    </location>
</feature>
<accession>D6A6E5</accession>
<evidence type="ECO:0000313" key="3">
    <source>
        <dbReference type="Proteomes" id="UP000003824"/>
    </source>
</evidence>
<evidence type="ECO:0000256" key="1">
    <source>
        <dbReference type="SAM" id="MobiDB-lite"/>
    </source>
</evidence>
<dbReference type="Proteomes" id="UP000003824">
    <property type="component" value="Unassembled WGS sequence"/>
</dbReference>
<reference evidence="3" key="1">
    <citation type="submission" date="2008-12" db="EMBL/GenBank/DDBJ databases">
        <title>Annotation of Streptomyces ghanaensis ATCC 14672.</title>
        <authorList>
            <consortium name="The Broad Institute Genome Sequencing Platform"/>
            <consortium name="Broad Institute Microbial Sequencing Center"/>
            <person name="Fischbach M."/>
            <person name="Ward D."/>
            <person name="Young S."/>
            <person name="Kodira C.D."/>
            <person name="Zeng Q."/>
            <person name="Koehrsen M."/>
            <person name="Godfrey P."/>
            <person name="Alvarado L."/>
            <person name="Berlin A.M."/>
            <person name="Borenstein D."/>
            <person name="Chen Z."/>
            <person name="Engels R."/>
            <person name="Freedman E."/>
            <person name="Gellesch M."/>
            <person name="Goldberg J."/>
            <person name="Griggs A."/>
            <person name="Gujja S."/>
            <person name="Heiman D.I."/>
            <person name="Hepburn T.A."/>
            <person name="Howarth C."/>
            <person name="Jen D."/>
            <person name="Larson L."/>
            <person name="Lewis B."/>
            <person name="Mehta T."/>
            <person name="Park D."/>
            <person name="Pearson M."/>
            <person name="Roberts A."/>
            <person name="Saif S."/>
            <person name="Shea T.D."/>
            <person name="Shenoy N."/>
            <person name="Sisk P."/>
            <person name="Stolte C."/>
            <person name="Sykes S.N."/>
            <person name="Walk T."/>
            <person name="White J."/>
            <person name="Yandava C."/>
            <person name="Straight P."/>
            <person name="Clardy J."/>
            <person name="Hung D."/>
            <person name="Kolter R."/>
            <person name="Mekalanos J."/>
            <person name="Walker S."/>
            <person name="Walsh C.T."/>
            <person name="Wieland B.L.C."/>
            <person name="Ilzarbe M."/>
            <person name="Galagan J."/>
            <person name="Nusbaum C."/>
            <person name="Birren B."/>
        </authorList>
    </citation>
    <scope>NUCLEOTIDE SEQUENCE [LARGE SCALE GENOMIC DNA]</scope>
    <source>
        <strain evidence="3">ATCC 14672 / DSM 40746 / JCM 4963 / KCTC 9882 / NRRL B-12104 / FH 1290</strain>
    </source>
</reference>
<organism evidence="2 3">
    <name type="scientific">Streptomyces viridosporus (strain ATCC 14672 / DSM 40746 / JCM 4963 / KCTC 9882 / NRRL B-12104 / FH 1290)</name>
    <name type="common">Streptomyces ghanaensis</name>
    <dbReference type="NCBI Taxonomy" id="566461"/>
    <lineage>
        <taxon>Bacteria</taxon>
        <taxon>Bacillati</taxon>
        <taxon>Actinomycetota</taxon>
        <taxon>Actinomycetes</taxon>
        <taxon>Kitasatosporales</taxon>
        <taxon>Streptomycetaceae</taxon>
        <taxon>Streptomyces</taxon>
    </lineage>
</organism>